<dbReference type="AlphaFoldDB" id="A0A1V8THJ5"/>
<proteinExistence type="predicted"/>
<reference evidence="2" key="1">
    <citation type="submission" date="2017-03" db="EMBL/GenBank/DDBJ databases">
        <title>Genomes of endolithic fungi from Antarctica.</title>
        <authorList>
            <person name="Coleine C."/>
            <person name="Masonjones S."/>
            <person name="Stajich J.E."/>
        </authorList>
    </citation>
    <scope>NUCLEOTIDE SEQUENCE [LARGE SCALE GENOMIC DNA]</scope>
    <source>
        <strain evidence="2">CCFEE 5527</strain>
    </source>
</reference>
<dbReference type="Proteomes" id="UP000192596">
    <property type="component" value="Unassembled WGS sequence"/>
</dbReference>
<evidence type="ECO:0008006" key="3">
    <source>
        <dbReference type="Google" id="ProtNLM"/>
    </source>
</evidence>
<organism evidence="1 2">
    <name type="scientific">Cryoendolithus antarcticus</name>
    <dbReference type="NCBI Taxonomy" id="1507870"/>
    <lineage>
        <taxon>Eukaryota</taxon>
        <taxon>Fungi</taxon>
        <taxon>Dikarya</taxon>
        <taxon>Ascomycota</taxon>
        <taxon>Pezizomycotina</taxon>
        <taxon>Dothideomycetes</taxon>
        <taxon>Dothideomycetidae</taxon>
        <taxon>Cladosporiales</taxon>
        <taxon>Cladosporiaceae</taxon>
        <taxon>Cryoendolithus</taxon>
    </lineage>
</organism>
<keyword evidence="2" id="KW-1185">Reference proteome</keyword>
<dbReference type="OrthoDB" id="3634462at2759"/>
<evidence type="ECO:0000313" key="2">
    <source>
        <dbReference type="Proteomes" id="UP000192596"/>
    </source>
</evidence>
<accession>A0A1V8THJ5</accession>
<dbReference type="InParanoid" id="A0A1V8THJ5"/>
<sequence>MRLADSLDANYDVLKDLREALLQPLTEIVAFPGSTITSDIVMREFETAELVVEIFAHLDALELIAFKVTSLIFGNQPVRSSFPEAVPHENDEPEALAHGMLHEDLGLAAEICASSLVGYKIKLPDNRHIPGSAIRLQHHRRLLHQTEHLIDSIDSYVPEVERLLEVHRMLLQVPQSTEFKSPSPEEVDAVMRVFEVAELADGIFKHLGIMDLITFQRTSSRIRAVISGSDVAQRRMFLQPDVATETSPCWTSASNAACWLLQDMTYPPPVVVDDSMDDEPSPTQPEQQLSLAIKVRHENLHDPQMHVPPSLRALYICQPPVMTLHIRPQCDCHTKNHASRSHAPLGDTITSVKGITLGEILDVAHAHSVAHRLCPRASTDDHDSKGNVRVGFVLSAKLQLSASDPLVRLWKSRTDEQKRSKKVTAAKKALFGAYTRAKVSGMLEYPFARPAGRKMLTKGPAAKKTDSSKPIPTFAEWQDSHMKTIADAEGMQDQRKGRISLTRIRERDVGYV</sequence>
<evidence type="ECO:0000313" key="1">
    <source>
        <dbReference type="EMBL" id="OQO10857.1"/>
    </source>
</evidence>
<gene>
    <name evidence="1" type="ORF">B0A48_04158</name>
</gene>
<comment type="caution">
    <text evidence="1">The sequence shown here is derived from an EMBL/GenBank/DDBJ whole genome shotgun (WGS) entry which is preliminary data.</text>
</comment>
<protein>
    <recommendedName>
        <fullName evidence="3">F-box domain-containing protein</fullName>
    </recommendedName>
</protein>
<name>A0A1V8THJ5_9PEZI</name>
<dbReference type="EMBL" id="NAJO01000008">
    <property type="protein sequence ID" value="OQO10857.1"/>
    <property type="molecule type" value="Genomic_DNA"/>
</dbReference>